<comment type="caution">
    <text evidence="3">The sequence shown here is derived from an EMBL/GenBank/DDBJ whole genome shotgun (WGS) entry which is preliminary data.</text>
</comment>
<keyword evidence="4" id="KW-1185">Reference proteome</keyword>
<evidence type="ECO:0000256" key="1">
    <source>
        <dbReference type="SAM" id="MobiDB-lite"/>
    </source>
</evidence>
<dbReference type="EMBL" id="BJWL01000016">
    <property type="protein sequence ID" value="GFZ04390.1"/>
    <property type="molecule type" value="Genomic_DNA"/>
</dbReference>
<feature type="transmembrane region" description="Helical" evidence="2">
    <location>
        <begin position="117"/>
        <end position="139"/>
    </location>
</feature>
<protein>
    <submittedName>
        <fullName evidence="3">Heme binding protein</fullName>
    </submittedName>
</protein>
<keyword evidence="2" id="KW-0472">Membrane</keyword>
<accession>A0A7J0G112</accession>
<feature type="region of interest" description="Disordered" evidence="1">
    <location>
        <begin position="1"/>
        <end position="28"/>
    </location>
</feature>
<dbReference type="OrthoDB" id="2012588at2759"/>
<keyword evidence="2" id="KW-1133">Transmembrane helix</keyword>
<proteinExistence type="predicted"/>
<organism evidence="3 4">
    <name type="scientific">Actinidia rufa</name>
    <dbReference type="NCBI Taxonomy" id="165716"/>
    <lineage>
        <taxon>Eukaryota</taxon>
        <taxon>Viridiplantae</taxon>
        <taxon>Streptophyta</taxon>
        <taxon>Embryophyta</taxon>
        <taxon>Tracheophyta</taxon>
        <taxon>Spermatophyta</taxon>
        <taxon>Magnoliopsida</taxon>
        <taxon>eudicotyledons</taxon>
        <taxon>Gunneridae</taxon>
        <taxon>Pentapetalae</taxon>
        <taxon>asterids</taxon>
        <taxon>Ericales</taxon>
        <taxon>Actinidiaceae</taxon>
        <taxon>Actinidia</taxon>
    </lineage>
</organism>
<dbReference type="PANTHER" id="PTHR36044:SF1">
    <property type="entry name" value="HEME BINDING PROTEIN"/>
    <property type="match status" value="1"/>
</dbReference>
<reference evidence="3 4" key="1">
    <citation type="submission" date="2019-07" db="EMBL/GenBank/DDBJ databases">
        <title>De Novo Assembly of kiwifruit Actinidia rufa.</title>
        <authorList>
            <person name="Sugita-Konishi S."/>
            <person name="Sato K."/>
            <person name="Mori E."/>
            <person name="Abe Y."/>
            <person name="Kisaki G."/>
            <person name="Hamano K."/>
            <person name="Suezawa K."/>
            <person name="Otani M."/>
            <person name="Fukuda T."/>
            <person name="Manabe T."/>
            <person name="Gomi K."/>
            <person name="Tabuchi M."/>
            <person name="Akimitsu K."/>
            <person name="Kataoka I."/>
        </authorList>
    </citation>
    <scope>NUCLEOTIDE SEQUENCE [LARGE SCALE GENOMIC DNA]</scope>
    <source>
        <strain evidence="4">cv. Fuchu</strain>
    </source>
</reference>
<dbReference type="PANTHER" id="PTHR36044">
    <property type="entry name" value="HEME BINDING PROTEIN"/>
    <property type="match status" value="1"/>
</dbReference>
<dbReference type="Proteomes" id="UP000585474">
    <property type="component" value="Unassembled WGS sequence"/>
</dbReference>
<gene>
    <name evidence="3" type="ORF">Acr_16g0010140</name>
</gene>
<dbReference type="AlphaFoldDB" id="A0A7J0G112"/>
<evidence type="ECO:0000256" key="2">
    <source>
        <dbReference type="SAM" id="Phobius"/>
    </source>
</evidence>
<keyword evidence="2" id="KW-0812">Transmembrane</keyword>
<evidence type="ECO:0000313" key="3">
    <source>
        <dbReference type="EMBL" id="GFZ04390.1"/>
    </source>
</evidence>
<sequence length="141" mass="15506">MTSGNYSPPSDHNHDHDIDMEAGGVGGWTTPHETEFVDPFDIGNTKNASIETLQRWRDVQFTIGQSSKFSVAFWYPVDGNPWHGSGHYTISCEWVPLDISPGSSVPMKMASGNSWNAASAFALLLSVVAFCIYFCQILGFI</sequence>
<feature type="compositionally biased region" description="Polar residues" evidence="1">
    <location>
        <begin position="1"/>
        <end position="10"/>
    </location>
</feature>
<evidence type="ECO:0000313" key="4">
    <source>
        <dbReference type="Proteomes" id="UP000585474"/>
    </source>
</evidence>
<name>A0A7J0G112_9ERIC</name>